<proteinExistence type="predicted"/>
<evidence type="ECO:0000313" key="2">
    <source>
        <dbReference type="Proteomes" id="UP000236161"/>
    </source>
</evidence>
<dbReference type="Proteomes" id="UP000236161">
    <property type="component" value="Unassembled WGS sequence"/>
</dbReference>
<name>A0A2I0A5P2_9ASPA</name>
<keyword evidence="2" id="KW-1185">Reference proteome</keyword>
<reference evidence="1 2" key="1">
    <citation type="journal article" date="2017" name="Nature">
        <title>The Apostasia genome and the evolution of orchids.</title>
        <authorList>
            <person name="Zhang G.Q."/>
            <person name="Liu K.W."/>
            <person name="Li Z."/>
            <person name="Lohaus R."/>
            <person name="Hsiao Y.Y."/>
            <person name="Niu S.C."/>
            <person name="Wang J.Y."/>
            <person name="Lin Y.C."/>
            <person name="Xu Q."/>
            <person name="Chen L.J."/>
            <person name="Yoshida K."/>
            <person name="Fujiwara S."/>
            <person name="Wang Z.W."/>
            <person name="Zhang Y.Q."/>
            <person name="Mitsuda N."/>
            <person name="Wang M."/>
            <person name="Liu G.H."/>
            <person name="Pecoraro L."/>
            <person name="Huang H.X."/>
            <person name="Xiao X.J."/>
            <person name="Lin M."/>
            <person name="Wu X.Y."/>
            <person name="Wu W.L."/>
            <person name="Chen Y.Y."/>
            <person name="Chang S.B."/>
            <person name="Sakamoto S."/>
            <person name="Ohme-Takagi M."/>
            <person name="Yagi M."/>
            <person name="Zeng S.J."/>
            <person name="Shen C.Y."/>
            <person name="Yeh C.M."/>
            <person name="Luo Y.B."/>
            <person name="Tsai W.C."/>
            <person name="Van de Peer Y."/>
            <person name="Liu Z.J."/>
        </authorList>
    </citation>
    <scope>NUCLEOTIDE SEQUENCE [LARGE SCALE GENOMIC DNA]</scope>
    <source>
        <strain evidence="2">cv. Shenzhen</strain>
        <tissue evidence="1">Stem</tissue>
    </source>
</reference>
<evidence type="ECO:0000313" key="1">
    <source>
        <dbReference type="EMBL" id="PKA50861.1"/>
    </source>
</evidence>
<gene>
    <name evidence="1" type="ORF">AXF42_Ash007516</name>
</gene>
<sequence>MFMYFFHQAPDYGSHTILSKFLRPEHIPLYQFTLDCVIPIASRNRTQVRTGHLFLMYAMVHHRPLNLGFITFSWIHSRHILLHSDRVFMPYCYFITAYLESLRMDISKVAIKKLEKSAKVGKGNMI</sequence>
<organism evidence="1 2">
    <name type="scientific">Apostasia shenzhenica</name>
    <dbReference type="NCBI Taxonomy" id="1088818"/>
    <lineage>
        <taxon>Eukaryota</taxon>
        <taxon>Viridiplantae</taxon>
        <taxon>Streptophyta</taxon>
        <taxon>Embryophyta</taxon>
        <taxon>Tracheophyta</taxon>
        <taxon>Spermatophyta</taxon>
        <taxon>Magnoliopsida</taxon>
        <taxon>Liliopsida</taxon>
        <taxon>Asparagales</taxon>
        <taxon>Orchidaceae</taxon>
        <taxon>Apostasioideae</taxon>
        <taxon>Apostasia</taxon>
    </lineage>
</organism>
<accession>A0A2I0A5P2</accession>
<dbReference type="AlphaFoldDB" id="A0A2I0A5P2"/>
<dbReference type="EMBL" id="KZ452015">
    <property type="protein sequence ID" value="PKA50861.1"/>
    <property type="molecule type" value="Genomic_DNA"/>
</dbReference>
<protein>
    <submittedName>
        <fullName evidence="1">Uncharacterized protein</fullName>
    </submittedName>
</protein>